<dbReference type="eggNOG" id="ENOG5031DW0">
    <property type="taxonomic scope" value="Bacteria"/>
</dbReference>
<dbReference type="EMBL" id="CP001843">
    <property type="protein sequence ID" value="AEF85921.1"/>
    <property type="molecule type" value="Genomic_DNA"/>
</dbReference>
<dbReference type="RefSeq" id="WP_015706797.1">
    <property type="nucleotide sequence ID" value="NC_015578.1"/>
</dbReference>
<reference evidence="3" key="1">
    <citation type="submission" date="2009-12" db="EMBL/GenBank/DDBJ databases">
        <title>Complete sequence of Treponema primitia strain ZAS-2.</title>
        <authorList>
            <person name="Tetu S.G."/>
            <person name="Matson E."/>
            <person name="Ren Q."/>
            <person name="Seshadri R."/>
            <person name="Elbourne L."/>
            <person name="Hassan K.A."/>
            <person name="Durkin A."/>
            <person name="Radune D."/>
            <person name="Mohamoud Y."/>
            <person name="Shay R."/>
            <person name="Jin S."/>
            <person name="Zhang X."/>
            <person name="Lucey K."/>
            <person name="Ballor N.R."/>
            <person name="Ottesen E."/>
            <person name="Rosenthal R."/>
            <person name="Allen A."/>
            <person name="Leadbetter J.R."/>
            <person name="Paulsen I.T."/>
        </authorList>
    </citation>
    <scope>NUCLEOTIDE SEQUENCE [LARGE SCALE GENOMIC DNA]</scope>
    <source>
        <strain evidence="3">ATCC BAA-887 / DSM 12427 / ZAS-2</strain>
    </source>
</reference>
<feature type="signal peptide" evidence="1">
    <location>
        <begin position="1"/>
        <end position="21"/>
    </location>
</feature>
<sequence length="196" mass="21936">MKKRIFLFLALAVLIEVGVFAQTHFVSAEASFLGGGSRYEYVITPYFTVGGYAYYNYLPTPFMDKYDSENHWIAGTSIAGRWYPAGRRFFAELGLGYVFFENQRTEEGGYHYSWNGYTYTPYKDNDHPESDHFSGFSIAPGFGWTIDIGRAGGLFISPSVKAPFIISSESKDIGLGQGVYPSVVVSFGVGYAFEKR</sequence>
<reference evidence="2 3" key="2">
    <citation type="journal article" date="2011" name="ISME J.">
        <title>RNA-seq reveals cooperative metabolic interactions between two termite-gut spirochete species in co-culture.</title>
        <authorList>
            <person name="Rosenthal A.Z."/>
            <person name="Matson E.G."/>
            <person name="Eldar A."/>
            <person name="Leadbetter J.R."/>
        </authorList>
    </citation>
    <scope>NUCLEOTIDE SEQUENCE [LARGE SCALE GENOMIC DNA]</scope>
    <source>
        <strain evidence="3">ATCC BAA-887 / DSM 12427 / ZAS-2</strain>
    </source>
</reference>
<dbReference type="HOGENOM" id="CLU_1495556_0_0_12"/>
<accession>F5YIX6</accession>
<organism evidence="2 3">
    <name type="scientific">Treponema primitia (strain ATCC BAA-887 / DSM 12427 / ZAS-2)</name>
    <dbReference type="NCBI Taxonomy" id="545694"/>
    <lineage>
        <taxon>Bacteria</taxon>
        <taxon>Pseudomonadati</taxon>
        <taxon>Spirochaetota</taxon>
        <taxon>Spirochaetia</taxon>
        <taxon>Spirochaetales</taxon>
        <taxon>Treponemataceae</taxon>
        <taxon>Treponema</taxon>
    </lineage>
</organism>
<feature type="chain" id="PRO_5003329933" description="Outer membrane protein beta-barrel domain-containing protein" evidence="1">
    <location>
        <begin position="22"/>
        <end position="196"/>
    </location>
</feature>
<proteinExistence type="predicted"/>
<protein>
    <recommendedName>
        <fullName evidence="4">Outer membrane protein beta-barrel domain-containing protein</fullName>
    </recommendedName>
</protein>
<gene>
    <name evidence="2" type="ordered locus">TREPR_3497</name>
</gene>
<dbReference type="OrthoDB" id="365014at2"/>
<evidence type="ECO:0008006" key="4">
    <source>
        <dbReference type="Google" id="ProtNLM"/>
    </source>
</evidence>
<keyword evidence="3" id="KW-1185">Reference proteome</keyword>
<evidence type="ECO:0000313" key="3">
    <source>
        <dbReference type="Proteomes" id="UP000009223"/>
    </source>
</evidence>
<evidence type="ECO:0000256" key="1">
    <source>
        <dbReference type="SAM" id="SignalP"/>
    </source>
</evidence>
<dbReference type="AlphaFoldDB" id="F5YIX6"/>
<dbReference type="Proteomes" id="UP000009223">
    <property type="component" value="Chromosome"/>
</dbReference>
<name>F5YIX6_TREPZ</name>
<keyword evidence="1" id="KW-0732">Signal</keyword>
<dbReference type="KEGG" id="tpi:TREPR_3497"/>
<dbReference type="STRING" id="545694.TREPR_3497"/>
<evidence type="ECO:0000313" key="2">
    <source>
        <dbReference type="EMBL" id="AEF85921.1"/>
    </source>
</evidence>